<dbReference type="Pfam" id="PF00300">
    <property type="entry name" value="His_Phos_1"/>
    <property type="match status" value="1"/>
</dbReference>
<dbReference type="Gene3D" id="3.40.50.1240">
    <property type="entry name" value="Phosphoglycerate mutase-like"/>
    <property type="match status" value="1"/>
</dbReference>
<reference evidence="1 2" key="1">
    <citation type="journal article" date="2009" name="Stand. Genomic Sci.">
        <title>Complete genome sequence of Jonesia denitrificans type strain (Prevot 55134).</title>
        <authorList>
            <person name="Pukall R."/>
            <person name="Gehrich-Schroter G."/>
            <person name="Lapidus A."/>
            <person name="Nolan M."/>
            <person name="Glavina Del Rio T."/>
            <person name="Lucas S."/>
            <person name="Chen F."/>
            <person name="Tice H."/>
            <person name="Pitluck S."/>
            <person name="Cheng J.F."/>
            <person name="Copeland A."/>
            <person name="Saunders E."/>
            <person name="Brettin T."/>
            <person name="Detter J.C."/>
            <person name="Bruce D."/>
            <person name="Goodwin L."/>
            <person name="Pati A."/>
            <person name="Ivanova N."/>
            <person name="Mavromatis K."/>
            <person name="Ovchinnikova G."/>
            <person name="Chen A."/>
            <person name="Palaniappan K."/>
            <person name="Land M."/>
            <person name="Hauser L."/>
            <person name="Chang Y.J."/>
            <person name="Jeffries C.D."/>
            <person name="Chain P."/>
            <person name="Goker M."/>
            <person name="Bristow J."/>
            <person name="Eisen J.A."/>
            <person name="Markowitz V."/>
            <person name="Hugenholtz P."/>
            <person name="Kyrpides N.C."/>
            <person name="Klenk H.P."/>
            <person name="Han C."/>
        </authorList>
    </citation>
    <scope>NUCLEOTIDE SEQUENCE [LARGE SCALE GENOMIC DNA]</scope>
    <source>
        <strain evidence="2">ATCC 14870 / DSM 20603 / BCRC 15368 / CIP 55.134 / JCM 11481 / NBRC 15587 / NCTC 10816 / Prevot 55134</strain>
    </source>
</reference>
<dbReference type="PANTHER" id="PTHR47623">
    <property type="entry name" value="OS09G0287300 PROTEIN"/>
    <property type="match status" value="1"/>
</dbReference>
<protein>
    <submittedName>
        <fullName evidence="1">Putative phosphohistidine phosphatase, SixA</fullName>
    </submittedName>
</protein>
<dbReference type="SUPFAM" id="SSF53254">
    <property type="entry name" value="Phosphoglycerate mutase-like"/>
    <property type="match status" value="1"/>
</dbReference>
<evidence type="ECO:0000313" key="1">
    <source>
        <dbReference type="EMBL" id="ACV08822.1"/>
    </source>
</evidence>
<dbReference type="Proteomes" id="UP000000628">
    <property type="component" value="Chromosome"/>
</dbReference>
<dbReference type="CDD" id="cd07067">
    <property type="entry name" value="HP_PGM_like"/>
    <property type="match status" value="1"/>
</dbReference>
<accession>C7R3W5</accession>
<dbReference type="eggNOG" id="COG2062">
    <property type="taxonomic scope" value="Bacteria"/>
</dbReference>
<dbReference type="PANTHER" id="PTHR47623:SF1">
    <property type="entry name" value="OS09G0287300 PROTEIN"/>
    <property type="match status" value="1"/>
</dbReference>
<evidence type="ECO:0000313" key="2">
    <source>
        <dbReference type="Proteomes" id="UP000000628"/>
    </source>
</evidence>
<name>C7R3W5_JONDD</name>
<dbReference type="HOGENOM" id="CLU_084603_2_1_11"/>
<dbReference type="KEGG" id="jde:Jden_1166"/>
<proteinExistence type="predicted"/>
<dbReference type="RefSeq" id="WP_015771450.1">
    <property type="nucleotide sequence ID" value="NC_013174.1"/>
</dbReference>
<dbReference type="SMART" id="SM00855">
    <property type="entry name" value="PGAM"/>
    <property type="match status" value="1"/>
</dbReference>
<dbReference type="OrthoDB" id="9810154at2"/>
<dbReference type="InterPro" id="IPR029033">
    <property type="entry name" value="His_PPase_superfam"/>
</dbReference>
<dbReference type="AlphaFoldDB" id="C7R3W5"/>
<dbReference type="STRING" id="471856.Jden_1166"/>
<organism evidence="1 2">
    <name type="scientific">Jonesia denitrificans (strain ATCC 14870 / DSM 20603 / BCRC 15368 / CIP 55.134 / JCM 11481 / NBRC 15587 / NCTC 10816 / Prevot 55134)</name>
    <name type="common">Listeria denitrificans</name>
    <dbReference type="NCBI Taxonomy" id="471856"/>
    <lineage>
        <taxon>Bacteria</taxon>
        <taxon>Bacillati</taxon>
        <taxon>Actinomycetota</taxon>
        <taxon>Actinomycetes</taxon>
        <taxon>Micrococcales</taxon>
        <taxon>Jonesiaceae</taxon>
        <taxon>Jonesia</taxon>
    </lineage>
</organism>
<sequence>MTHSTQRLLLLRHAKAEPAGAVTDHMRPLALRGRKQARAVAEVLVTHNLIPDAVLVSSAVRTKQTWEILAGGFDHAPAKVSFHDDLYVAGVDDVLKLVATTHGSTVLVVGHEPTMSAVAEQLAGDGSSQDAYAQVRLGIPTATLCVLESDQPFGQWEARGVTLTQVIRPEH</sequence>
<dbReference type="InterPro" id="IPR013078">
    <property type="entry name" value="His_Pase_superF_clade-1"/>
</dbReference>
<keyword evidence="2" id="KW-1185">Reference proteome</keyword>
<gene>
    <name evidence="1" type="ordered locus">Jden_1166</name>
</gene>
<dbReference type="EMBL" id="CP001706">
    <property type="protein sequence ID" value="ACV08822.1"/>
    <property type="molecule type" value="Genomic_DNA"/>
</dbReference>